<proteinExistence type="predicted"/>
<dbReference type="Proteomes" id="UP001470230">
    <property type="component" value="Unassembled WGS sequence"/>
</dbReference>
<gene>
    <name evidence="2" type="ORF">M9Y10_012757</name>
</gene>
<reference evidence="2 3" key="1">
    <citation type="submission" date="2024-04" db="EMBL/GenBank/DDBJ databases">
        <title>Tritrichomonas musculus Genome.</title>
        <authorList>
            <person name="Alves-Ferreira E."/>
            <person name="Grigg M."/>
            <person name="Lorenzi H."/>
            <person name="Galac M."/>
        </authorList>
    </citation>
    <scope>NUCLEOTIDE SEQUENCE [LARGE SCALE GENOMIC DNA]</scope>
    <source>
        <strain evidence="2 3">EAF2021</strain>
    </source>
</reference>
<sequence>MSYRRDITEDEHILVPIETVYNSDIDSRRVPRKFMKQSTKFFHNGEDNFNRIYFHYPAEWKTSNIGEKIIGIRNMTIHWKDGSLRFILYIRKYRQTLLPKSRYDDEANQNKINEIDDDELEDNMKIIGIPINIRVDCNDTWNDIKERIMNVIDQENLYNYIYHRLNLLYSVPSTIIPKLEQLESIKYNYHAMLQASFDLIGERIPFYLEPNDVYIIKTIDKAHSYLNFVSPQNNKEKKQFFIDFMITDVDVFSDDIHTTYEKIYQSTQDGVLLGKLEIILKDWILVISSMIIQHTFSILVLVNIRMI</sequence>
<dbReference type="EMBL" id="JAPFFF010000018">
    <property type="protein sequence ID" value="KAK8861064.1"/>
    <property type="molecule type" value="Genomic_DNA"/>
</dbReference>
<comment type="caution">
    <text evidence="2">The sequence shown here is derived from an EMBL/GenBank/DDBJ whole genome shotgun (WGS) entry which is preliminary data.</text>
</comment>
<organism evidence="2 3">
    <name type="scientific">Tritrichomonas musculus</name>
    <dbReference type="NCBI Taxonomy" id="1915356"/>
    <lineage>
        <taxon>Eukaryota</taxon>
        <taxon>Metamonada</taxon>
        <taxon>Parabasalia</taxon>
        <taxon>Tritrichomonadida</taxon>
        <taxon>Tritrichomonadidae</taxon>
        <taxon>Tritrichomonas</taxon>
    </lineage>
</organism>
<name>A0ABR2IEA3_9EUKA</name>
<keyword evidence="1" id="KW-1133">Transmembrane helix</keyword>
<protein>
    <submittedName>
        <fullName evidence="2">Uncharacterized protein</fullName>
    </submittedName>
</protein>
<evidence type="ECO:0000313" key="2">
    <source>
        <dbReference type="EMBL" id="KAK8861064.1"/>
    </source>
</evidence>
<accession>A0ABR2IEA3</accession>
<keyword evidence="1" id="KW-0812">Transmembrane</keyword>
<evidence type="ECO:0000313" key="3">
    <source>
        <dbReference type="Proteomes" id="UP001470230"/>
    </source>
</evidence>
<keyword evidence="1" id="KW-0472">Membrane</keyword>
<keyword evidence="3" id="KW-1185">Reference proteome</keyword>
<evidence type="ECO:0000256" key="1">
    <source>
        <dbReference type="SAM" id="Phobius"/>
    </source>
</evidence>
<feature type="transmembrane region" description="Helical" evidence="1">
    <location>
        <begin position="283"/>
        <end position="304"/>
    </location>
</feature>